<evidence type="ECO:0000256" key="2">
    <source>
        <dbReference type="ARBA" id="ARBA00022679"/>
    </source>
</evidence>
<protein>
    <submittedName>
        <fullName evidence="4">Class I SAM-dependent methyltransferase</fullName>
        <ecNumber evidence="4">2.1.-.-</ecNumber>
    </submittedName>
</protein>
<dbReference type="AlphaFoldDB" id="A0AA95JZ91"/>
<organism evidence="4 5">
    <name type="scientific">Kluyvera intermedia</name>
    <name type="common">Enterobacter intermedius</name>
    <dbReference type="NCBI Taxonomy" id="61648"/>
    <lineage>
        <taxon>Bacteria</taxon>
        <taxon>Pseudomonadati</taxon>
        <taxon>Pseudomonadota</taxon>
        <taxon>Gammaproteobacteria</taxon>
        <taxon>Enterobacterales</taxon>
        <taxon>Enterobacteriaceae</taxon>
        <taxon>Kluyvera</taxon>
    </lineage>
</organism>
<evidence type="ECO:0000313" key="4">
    <source>
        <dbReference type="EMBL" id="WGL54816.1"/>
    </source>
</evidence>
<evidence type="ECO:0000313" key="5">
    <source>
        <dbReference type="Proteomes" id="UP001177527"/>
    </source>
</evidence>
<sequence length="204" mass="22776">MDNPAAQQILSLYQRHTEAFARLRSCSLFEKAWLDKFIRIAGKPGHILDIGCGTGQPIAAYFIDQGLQVTGVDGTPAMLEHARAHLPDQRWIQQDMRQLALDETFEGLIAWDSFFHLTQDDQRSMFGIFARHSKVGSALMFTSGPADGIAMGQFEGEPLFHASLAPQEYRALLATHGFAVVEMKPEDPECAGHTIWLAEKIYDK</sequence>
<dbReference type="EC" id="2.1.-.-" evidence="4"/>
<dbReference type="RefSeq" id="WP_062778410.1">
    <property type="nucleotide sequence ID" value="NZ_CP123488.1"/>
</dbReference>
<dbReference type="GO" id="GO:0032259">
    <property type="term" value="P:methylation"/>
    <property type="evidence" value="ECO:0007669"/>
    <property type="project" value="UniProtKB-KW"/>
</dbReference>
<dbReference type="PANTHER" id="PTHR43861">
    <property type="entry name" value="TRANS-ACONITATE 2-METHYLTRANSFERASE-RELATED"/>
    <property type="match status" value="1"/>
</dbReference>
<evidence type="ECO:0000259" key="3">
    <source>
        <dbReference type="Pfam" id="PF13649"/>
    </source>
</evidence>
<feature type="domain" description="Methyltransferase" evidence="3">
    <location>
        <begin position="47"/>
        <end position="134"/>
    </location>
</feature>
<dbReference type="GO" id="GO:0008168">
    <property type="term" value="F:methyltransferase activity"/>
    <property type="evidence" value="ECO:0007669"/>
    <property type="project" value="UniProtKB-KW"/>
</dbReference>
<dbReference type="Proteomes" id="UP001177527">
    <property type="component" value="Chromosome"/>
</dbReference>
<keyword evidence="2 4" id="KW-0808">Transferase</keyword>
<evidence type="ECO:0000256" key="1">
    <source>
        <dbReference type="ARBA" id="ARBA00022603"/>
    </source>
</evidence>
<dbReference type="InterPro" id="IPR041698">
    <property type="entry name" value="Methyltransf_25"/>
</dbReference>
<dbReference type="CDD" id="cd02440">
    <property type="entry name" value="AdoMet_MTases"/>
    <property type="match status" value="1"/>
</dbReference>
<keyword evidence="1 4" id="KW-0489">Methyltransferase</keyword>
<dbReference type="SUPFAM" id="SSF53335">
    <property type="entry name" value="S-adenosyl-L-methionine-dependent methyltransferases"/>
    <property type="match status" value="1"/>
</dbReference>
<reference evidence="4" key="1">
    <citation type="submission" date="2023-04" db="EMBL/GenBank/DDBJ databases">
        <title>APH(3)-Id, a novel chromosomal aminoglycoside phosphotransferase, identified from an environmental isolate of Kluyvera intermedia DW18.</title>
        <authorList>
            <person name="Sha Y."/>
        </authorList>
    </citation>
    <scope>NUCLEOTIDE SEQUENCE</scope>
    <source>
        <strain evidence="4">DW18</strain>
    </source>
</reference>
<dbReference type="PANTHER" id="PTHR43861:SF1">
    <property type="entry name" value="TRANS-ACONITATE 2-METHYLTRANSFERASE"/>
    <property type="match status" value="1"/>
</dbReference>
<dbReference type="InterPro" id="IPR029063">
    <property type="entry name" value="SAM-dependent_MTases_sf"/>
</dbReference>
<name>A0AA95JZ91_KLUIN</name>
<dbReference type="Gene3D" id="3.40.50.150">
    <property type="entry name" value="Vaccinia Virus protein VP39"/>
    <property type="match status" value="1"/>
</dbReference>
<dbReference type="Pfam" id="PF13649">
    <property type="entry name" value="Methyltransf_25"/>
    <property type="match status" value="1"/>
</dbReference>
<dbReference type="EMBL" id="CP123488">
    <property type="protein sequence ID" value="WGL54816.1"/>
    <property type="molecule type" value="Genomic_DNA"/>
</dbReference>
<gene>
    <name evidence="4" type="ORF">QBD33_14220</name>
</gene>
<proteinExistence type="predicted"/>
<accession>A0AA95JZ91</accession>